<dbReference type="Gene3D" id="1.10.3680.10">
    <property type="entry name" value="TerB-like"/>
    <property type="match status" value="1"/>
</dbReference>
<sequence length="301" mass="29399">MLDVNKILTAVLAGDGAGAPPPATSRETGFLTRGRGLPPAGQGAAAPGQGGGLPFDLGSLAGRLGGLAGGSPRGAAGGGGGGLGDLLGRHAGMLGAGGLAGGLAGILLNSKHARKYAGTALKVGAAAVLGGLAYKAYQDYRAGRPVVPQGVADTLGQMLGGAGGAAPATGPAGAPAPGSEAAAARTTLLLLRAMIGAALADGRIDEAERVMLIARIEASALSVEECQVLEGLVARPDTPASLAAEATTPEERAEVYLAAYVAIDADTPAERAWLDDLAARLQLDPRLRQNLETAGDAAAAA</sequence>
<protein>
    <submittedName>
        <fullName evidence="2">Tellurite resistance TerB family protein</fullName>
    </submittedName>
</protein>
<dbReference type="Proteomes" id="UP001597314">
    <property type="component" value="Unassembled WGS sequence"/>
</dbReference>
<dbReference type="RefSeq" id="WP_378477617.1">
    <property type="nucleotide sequence ID" value="NZ_JBHUIW010000009.1"/>
</dbReference>
<keyword evidence="3" id="KW-1185">Reference proteome</keyword>
<organism evidence="2 3">
    <name type="scientific">Rhodoplanes azumiensis</name>
    <dbReference type="NCBI Taxonomy" id="1897628"/>
    <lineage>
        <taxon>Bacteria</taxon>
        <taxon>Pseudomonadati</taxon>
        <taxon>Pseudomonadota</taxon>
        <taxon>Alphaproteobacteria</taxon>
        <taxon>Hyphomicrobiales</taxon>
        <taxon>Nitrobacteraceae</taxon>
        <taxon>Rhodoplanes</taxon>
    </lineage>
</organism>
<dbReference type="EMBL" id="JBHUIW010000009">
    <property type="protein sequence ID" value="MFD2182436.1"/>
    <property type="molecule type" value="Genomic_DNA"/>
</dbReference>
<comment type="caution">
    <text evidence="2">The sequence shown here is derived from an EMBL/GenBank/DDBJ whole genome shotgun (WGS) entry which is preliminary data.</text>
</comment>
<feature type="compositionally biased region" description="Low complexity" evidence="1">
    <location>
        <begin position="33"/>
        <end position="47"/>
    </location>
</feature>
<proteinExistence type="predicted"/>
<dbReference type="Pfam" id="PF04391">
    <property type="entry name" value="DUF533"/>
    <property type="match status" value="1"/>
</dbReference>
<reference evidence="3" key="1">
    <citation type="journal article" date="2019" name="Int. J. Syst. Evol. Microbiol.">
        <title>The Global Catalogue of Microorganisms (GCM) 10K type strain sequencing project: providing services to taxonomists for standard genome sequencing and annotation.</title>
        <authorList>
            <consortium name="The Broad Institute Genomics Platform"/>
            <consortium name="The Broad Institute Genome Sequencing Center for Infectious Disease"/>
            <person name="Wu L."/>
            <person name="Ma J."/>
        </authorList>
    </citation>
    <scope>NUCLEOTIDE SEQUENCE [LARGE SCALE GENOMIC DNA]</scope>
    <source>
        <strain evidence="3">CGMCC 1.6774</strain>
    </source>
</reference>
<evidence type="ECO:0000256" key="1">
    <source>
        <dbReference type="SAM" id="MobiDB-lite"/>
    </source>
</evidence>
<name>A0ABW5AK33_9BRAD</name>
<dbReference type="SUPFAM" id="SSF158682">
    <property type="entry name" value="TerB-like"/>
    <property type="match status" value="1"/>
</dbReference>
<dbReference type="InterPro" id="IPR007486">
    <property type="entry name" value="YebE"/>
</dbReference>
<gene>
    <name evidence="2" type="ORF">ACFSOX_09750</name>
</gene>
<dbReference type="CDD" id="cd07178">
    <property type="entry name" value="terB_like_YebE"/>
    <property type="match status" value="1"/>
</dbReference>
<feature type="region of interest" description="Disordered" evidence="1">
    <location>
        <begin position="15"/>
        <end position="48"/>
    </location>
</feature>
<dbReference type="InterPro" id="IPR029024">
    <property type="entry name" value="TerB-like"/>
</dbReference>
<accession>A0ABW5AK33</accession>
<evidence type="ECO:0000313" key="3">
    <source>
        <dbReference type="Proteomes" id="UP001597314"/>
    </source>
</evidence>
<evidence type="ECO:0000313" key="2">
    <source>
        <dbReference type="EMBL" id="MFD2182436.1"/>
    </source>
</evidence>